<evidence type="ECO:0000259" key="1">
    <source>
        <dbReference type="Pfam" id="PF01883"/>
    </source>
</evidence>
<dbReference type="Pfam" id="PF01883">
    <property type="entry name" value="FeS_assembly_P"/>
    <property type="match status" value="1"/>
</dbReference>
<evidence type="ECO:0000313" key="3">
    <source>
        <dbReference type="Proteomes" id="UP000435036"/>
    </source>
</evidence>
<dbReference type="InterPro" id="IPR002744">
    <property type="entry name" value="MIP18-like"/>
</dbReference>
<reference evidence="2 3" key="1">
    <citation type="submission" date="2019-12" db="EMBL/GenBank/DDBJ databases">
        <authorList>
            <person name="Dong K."/>
        </authorList>
    </citation>
    <scope>NUCLEOTIDE SEQUENCE [LARGE SCALE GENOMIC DNA]</scope>
    <source>
        <strain evidence="2 3">JCM 31225</strain>
    </source>
</reference>
<dbReference type="SUPFAM" id="SSF117916">
    <property type="entry name" value="Fe-S cluster assembly (FSCA) domain-like"/>
    <property type="match status" value="1"/>
</dbReference>
<dbReference type="Gene3D" id="3.30.300.130">
    <property type="entry name" value="Fe-S cluster assembly (FSCA)"/>
    <property type="match status" value="1"/>
</dbReference>
<proteinExistence type="predicted"/>
<comment type="caution">
    <text evidence="2">The sequence shown here is derived from an EMBL/GenBank/DDBJ whole genome shotgun (WGS) entry which is preliminary data.</text>
</comment>
<dbReference type="EMBL" id="WSQA01000002">
    <property type="protein sequence ID" value="MVZ61096.1"/>
    <property type="molecule type" value="Genomic_DNA"/>
</dbReference>
<feature type="domain" description="MIP18 family-like" evidence="1">
    <location>
        <begin position="17"/>
        <end position="77"/>
    </location>
</feature>
<dbReference type="Proteomes" id="UP000435036">
    <property type="component" value="Unassembled WGS sequence"/>
</dbReference>
<evidence type="ECO:0000313" key="2">
    <source>
        <dbReference type="EMBL" id="MVZ61096.1"/>
    </source>
</evidence>
<protein>
    <submittedName>
        <fullName evidence="2">DUF59 domain-containing protein</fullName>
    </submittedName>
</protein>
<organism evidence="2 3">
    <name type="scientific">Sphingobacterium humi</name>
    <dbReference type="NCBI Taxonomy" id="1796905"/>
    <lineage>
        <taxon>Bacteria</taxon>
        <taxon>Pseudomonadati</taxon>
        <taxon>Bacteroidota</taxon>
        <taxon>Sphingobacteriia</taxon>
        <taxon>Sphingobacteriales</taxon>
        <taxon>Sphingobacteriaceae</taxon>
        <taxon>Sphingobacterium</taxon>
    </lineage>
</organism>
<dbReference type="InterPro" id="IPR034904">
    <property type="entry name" value="FSCA_dom_sf"/>
</dbReference>
<gene>
    <name evidence="2" type="ORF">GQF63_03575</name>
</gene>
<dbReference type="PANTHER" id="PTHR42831">
    <property type="entry name" value="FE-S PROTEIN MATURATION AUXILIARY FACTOR YITW"/>
    <property type="match status" value="1"/>
</dbReference>
<accession>A0A6N8KVH8</accession>
<dbReference type="PANTHER" id="PTHR42831:SF1">
    <property type="entry name" value="FE-S PROTEIN MATURATION AUXILIARY FACTOR YITW"/>
    <property type="match status" value="1"/>
</dbReference>
<sequence>MELQLTDPYYALKLKAWESLRLVMDPELDLNIVDLGLIYELKFLSDEQIKVNMTLTSRECPLGDSIIQGVQNNLQQLFPCKTIQITLVWDPMWSADSISEAGKQQLRIK</sequence>
<keyword evidence="3" id="KW-1185">Reference proteome</keyword>
<dbReference type="AlphaFoldDB" id="A0A6N8KVH8"/>
<dbReference type="RefSeq" id="WP_160367742.1">
    <property type="nucleotide sequence ID" value="NZ_WSQA01000002.1"/>
</dbReference>
<name>A0A6N8KVH8_9SPHI</name>
<dbReference type="InterPro" id="IPR052339">
    <property type="entry name" value="Fe-S_Maturation_MIP18"/>
</dbReference>
<dbReference type="OrthoDB" id="9805360at2"/>